<name>A0A8H7BAZ9_9PLEO</name>
<dbReference type="RefSeq" id="XP_038790669.1">
    <property type="nucleotide sequence ID" value="XM_038927377.1"/>
</dbReference>
<feature type="region of interest" description="Disordered" evidence="1">
    <location>
        <begin position="1"/>
        <end position="29"/>
    </location>
</feature>
<feature type="region of interest" description="Disordered" evidence="1">
    <location>
        <begin position="443"/>
        <end position="503"/>
    </location>
</feature>
<dbReference type="GeneID" id="62200555"/>
<dbReference type="PANTHER" id="PTHR21192:SF2">
    <property type="entry name" value="NADH DEHYDROGENASE [UBIQUINONE] 1 ALPHA SUBCOMPLEX ASSEMBLY FACTOR 3"/>
    <property type="match status" value="1"/>
</dbReference>
<feature type="compositionally biased region" description="Basic and acidic residues" evidence="1">
    <location>
        <begin position="172"/>
        <end position="182"/>
    </location>
</feature>
<dbReference type="InterPro" id="IPR007523">
    <property type="entry name" value="NDUFAF3/AAMDC"/>
</dbReference>
<dbReference type="SUPFAM" id="SSF64076">
    <property type="entry name" value="MTH938-like"/>
    <property type="match status" value="1"/>
</dbReference>
<evidence type="ECO:0000313" key="3">
    <source>
        <dbReference type="Proteomes" id="UP000596902"/>
    </source>
</evidence>
<reference evidence="2" key="1">
    <citation type="submission" date="2020-01" db="EMBL/GenBank/DDBJ databases">
        <authorList>
            <person name="Feng Z.H.Z."/>
        </authorList>
    </citation>
    <scope>NUCLEOTIDE SEQUENCE</scope>
    <source>
        <strain evidence="2">CBS107.38</strain>
    </source>
</reference>
<feature type="compositionally biased region" description="Polar residues" evidence="1">
    <location>
        <begin position="15"/>
        <end position="25"/>
    </location>
</feature>
<evidence type="ECO:0008006" key="4">
    <source>
        <dbReference type="Google" id="ProtNLM"/>
    </source>
</evidence>
<keyword evidence="3" id="KW-1185">Reference proteome</keyword>
<reference evidence="2" key="2">
    <citation type="submission" date="2020-08" db="EMBL/GenBank/DDBJ databases">
        <title>Draft Genome Sequence of Cumin Blight Pathogen Alternaria burnsii.</title>
        <authorList>
            <person name="Feng Z."/>
        </authorList>
    </citation>
    <scope>NUCLEOTIDE SEQUENCE</scope>
    <source>
        <strain evidence="2">CBS107.38</strain>
    </source>
</reference>
<feature type="compositionally biased region" description="Polar residues" evidence="1">
    <location>
        <begin position="480"/>
        <end position="497"/>
    </location>
</feature>
<dbReference type="PANTHER" id="PTHR21192">
    <property type="entry name" value="NUCLEAR PROTEIN E3-3"/>
    <property type="match status" value="1"/>
</dbReference>
<dbReference type="EMBL" id="JAAABM010000002">
    <property type="protein sequence ID" value="KAF7680679.1"/>
    <property type="molecule type" value="Genomic_DNA"/>
</dbReference>
<organism evidence="2 3">
    <name type="scientific">Alternaria burnsii</name>
    <dbReference type="NCBI Taxonomy" id="1187904"/>
    <lineage>
        <taxon>Eukaryota</taxon>
        <taxon>Fungi</taxon>
        <taxon>Dikarya</taxon>
        <taxon>Ascomycota</taxon>
        <taxon>Pezizomycotina</taxon>
        <taxon>Dothideomycetes</taxon>
        <taxon>Pleosporomycetidae</taxon>
        <taxon>Pleosporales</taxon>
        <taxon>Pleosporineae</taxon>
        <taxon>Pleosporaceae</taxon>
        <taxon>Alternaria</taxon>
        <taxon>Alternaria sect. Alternaria</taxon>
    </lineage>
</organism>
<proteinExistence type="predicted"/>
<accession>A0A8H7BAZ9</accession>
<sequence>MPRSCHAIGLPHWNGFSTAPEQTTPPGELKASDLLRDRGITPTYNPPAGEWCYLGADQPKPIVQPVKFRVHDHRERRRGTDMSWMKMREQDEDARPKTSTAPIQFFRQAPRRVNTNSELTASFEARSMEKRRLTLAEEFALPKHKPSAVASARQARFLHTTRPALLQSKPPKTRDRGPKSDEDTQTDFSALDVLRNTVAPATSIDACTGDGFALNNQMRISGCGILLIGGEAYRWRPWLREGRKEGTVAGGGTGDDMMTGRLLNAKGQWEVQERAWGVLELLYPKPDLLIVGTGPNTIPLAPAVRKYLNDLGIRLEVQDTRNAAAQFNLLATERGVGQVAAALIPIAPVLADLQELKALTPESLPPGNLNFATRSHAQVLNEKLLPIGKFIGDYLDGIPEAKRGVLELRICRYIADEYWPLPVENFTYLKIQEKYRNALYKKAQRGTGGPTVEPPLPDDTSSSHPSSEDPPSEAAGYKDTLSQNPVTMSSEGVSSVGNRDLNR</sequence>
<dbReference type="GO" id="GO:0032981">
    <property type="term" value="P:mitochondrial respiratory chain complex I assembly"/>
    <property type="evidence" value="ECO:0007669"/>
    <property type="project" value="TreeGrafter"/>
</dbReference>
<evidence type="ECO:0000313" key="2">
    <source>
        <dbReference type="EMBL" id="KAF7680679.1"/>
    </source>
</evidence>
<dbReference type="Gene3D" id="3.40.1230.10">
    <property type="entry name" value="MTH938-like"/>
    <property type="match status" value="1"/>
</dbReference>
<feature type="region of interest" description="Disordered" evidence="1">
    <location>
        <begin position="159"/>
        <end position="188"/>
    </location>
</feature>
<dbReference type="InterPro" id="IPR036748">
    <property type="entry name" value="MTH938-like_sf"/>
</dbReference>
<evidence type="ECO:0000256" key="1">
    <source>
        <dbReference type="SAM" id="MobiDB-lite"/>
    </source>
</evidence>
<dbReference type="GO" id="GO:0005743">
    <property type="term" value="C:mitochondrial inner membrane"/>
    <property type="evidence" value="ECO:0007669"/>
    <property type="project" value="TreeGrafter"/>
</dbReference>
<dbReference type="AlphaFoldDB" id="A0A8H7BAZ9"/>
<gene>
    <name evidence="2" type="ORF">GT037_002330</name>
</gene>
<dbReference type="Proteomes" id="UP000596902">
    <property type="component" value="Unassembled WGS sequence"/>
</dbReference>
<protein>
    <recommendedName>
        <fullName evidence="4">NADH dehydrogenase [ubiquinone] 1 alpha subcomplex assembly factor 3</fullName>
    </recommendedName>
</protein>
<comment type="caution">
    <text evidence="2">The sequence shown here is derived from an EMBL/GenBank/DDBJ whole genome shotgun (WGS) entry which is preliminary data.</text>
</comment>
<dbReference type="Pfam" id="PF04430">
    <property type="entry name" value="DUF498"/>
    <property type="match status" value="1"/>
</dbReference>